<feature type="transmembrane region" description="Helical" evidence="7">
    <location>
        <begin position="114"/>
        <end position="135"/>
    </location>
</feature>
<evidence type="ECO:0000256" key="4">
    <source>
        <dbReference type="ARBA" id="ARBA00022692"/>
    </source>
</evidence>
<feature type="transmembrane region" description="Helical" evidence="7">
    <location>
        <begin position="17"/>
        <end position="34"/>
    </location>
</feature>
<feature type="transmembrane region" description="Helical" evidence="7">
    <location>
        <begin position="200"/>
        <end position="221"/>
    </location>
</feature>
<dbReference type="GO" id="GO:0009306">
    <property type="term" value="P:protein secretion"/>
    <property type="evidence" value="ECO:0007669"/>
    <property type="project" value="InterPro"/>
</dbReference>
<keyword evidence="6 7" id="KW-0472">Membrane</keyword>
<dbReference type="RefSeq" id="WP_123931661.1">
    <property type="nucleotide sequence ID" value="NZ_RKRE01000003.1"/>
</dbReference>
<dbReference type="GO" id="GO:0005886">
    <property type="term" value="C:plasma membrane"/>
    <property type="evidence" value="ECO:0007669"/>
    <property type="project" value="UniProtKB-SubCell"/>
</dbReference>
<dbReference type="InterPro" id="IPR001712">
    <property type="entry name" value="T3SS_FHIPEP"/>
</dbReference>
<dbReference type="Gene3D" id="3.40.30.60">
    <property type="entry name" value="FHIPEP family, domain 1"/>
    <property type="match status" value="1"/>
</dbReference>
<keyword evidence="9" id="KW-1185">Reference proteome</keyword>
<dbReference type="InterPro" id="IPR025505">
    <property type="entry name" value="FHIPEP_CS"/>
</dbReference>
<keyword evidence="7" id="KW-0813">Transport</keyword>
<keyword evidence="8" id="KW-0966">Cell projection</keyword>
<evidence type="ECO:0000313" key="9">
    <source>
        <dbReference type="Proteomes" id="UP000282654"/>
    </source>
</evidence>
<comment type="function">
    <text evidence="7">Required for formation of the rod structure of the flagellar apparatus. Together with FliI and FliH, may constitute the export apparatus of flagellin.</text>
</comment>
<protein>
    <recommendedName>
        <fullName evidence="7">Flagellar biosynthesis protein FlhA</fullName>
    </recommendedName>
</protein>
<name>A0A3N5B2C9_9THEO</name>
<evidence type="ECO:0000256" key="5">
    <source>
        <dbReference type="ARBA" id="ARBA00022989"/>
    </source>
</evidence>
<evidence type="ECO:0000256" key="7">
    <source>
        <dbReference type="RuleBase" id="RU364093"/>
    </source>
</evidence>
<evidence type="ECO:0000256" key="2">
    <source>
        <dbReference type="ARBA" id="ARBA00008835"/>
    </source>
</evidence>
<feature type="transmembrane region" description="Helical" evidence="7">
    <location>
        <begin position="90"/>
        <end position="108"/>
    </location>
</feature>
<dbReference type="PRINTS" id="PR00949">
    <property type="entry name" value="TYPE3IMAPROT"/>
</dbReference>
<dbReference type="InterPro" id="IPR006301">
    <property type="entry name" value="FlhA"/>
</dbReference>
<sequence length="689" mass="74962">MPGGTAGAGTLKRYGDLIIAGLVIGIVLLIVIPVPPAMLDILLVVSLGVSLLVLLITLFTMDVLEFSSFPTLLLILTLYRLALNISSTRLILGQAAAGKVIAAFGSFVVGGSYIVGFIVFLIITVIQFVVITNGANRVAEVAARFTLDAMPGKQMAIDGDFNAGLITEAEAKERRRRLQREADFFGAMDGATKFIRGDAIAGLVITGINIIGGLVIGLVIMRMGLLDALRTYTMLTIGDGLVTQIPALLVSTATGVLVTRSSAAASFGREISRQMSSYPRVLFVAAAIFGVLGLVPAMPNLLFLSMAGATGFLGYSLVQEEKRRKLEEQETQTRRVKETRREPENVLTYFQVDPLEIEIGYSLVPLTQEEQGGDLLTRVAAVRRQCAAELGIYVRPIRIRDNLQLKPNAYVFRLRGVEAARGELMPGYYLAMNPAGGEAKIKGIPTREPAFGLEAWWITAVEKEAAEKAGYTVVDATAVLATHLSEFIKRNAAELLGRQETKELLDTVKEKNAALIDELVPGLLSLGEVQKVLQNLLRERVPIRDLVGILEAVADAAVLSRDPSFLTERARAALARTITQQYAVDGRLSVLTVHPRLEQLLVEAAEKAEGGYPVLEPRKVQRIVERVKEAVEKIARQGMLPVILCSPGARLPLRRLTERQFPHLAVLSLNEIWPDVEVEAVGTVMWDED</sequence>
<dbReference type="EMBL" id="RKRE01000003">
    <property type="protein sequence ID" value="RPF42932.1"/>
    <property type="molecule type" value="Genomic_DNA"/>
</dbReference>
<keyword evidence="3 7" id="KW-1003">Cell membrane</keyword>
<dbReference type="InterPro" id="IPR042196">
    <property type="entry name" value="FHIPEP_4"/>
</dbReference>
<dbReference type="OrthoDB" id="9759185at2"/>
<evidence type="ECO:0000256" key="1">
    <source>
        <dbReference type="ARBA" id="ARBA00004651"/>
    </source>
</evidence>
<dbReference type="InterPro" id="IPR042194">
    <property type="entry name" value="FHIPEP_1"/>
</dbReference>
<organism evidence="8 9">
    <name type="scientific">Thermodesulfitimonas autotrophica</name>
    <dbReference type="NCBI Taxonomy" id="1894989"/>
    <lineage>
        <taxon>Bacteria</taxon>
        <taxon>Bacillati</taxon>
        <taxon>Bacillota</taxon>
        <taxon>Clostridia</taxon>
        <taxon>Thermoanaerobacterales</taxon>
        <taxon>Thermoanaerobacteraceae</taxon>
        <taxon>Thermodesulfitimonas</taxon>
    </lineage>
</organism>
<dbReference type="NCBIfam" id="TIGR01398">
    <property type="entry name" value="FlhA"/>
    <property type="match status" value="1"/>
</dbReference>
<dbReference type="PIRSF" id="PIRSF005419">
    <property type="entry name" value="FlhA"/>
    <property type="match status" value="1"/>
</dbReference>
<dbReference type="AlphaFoldDB" id="A0A3N5B2C9"/>
<keyword evidence="8" id="KW-0282">Flagellum</keyword>
<dbReference type="InterPro" id="IPR042193">
    <property type="entry name" value="FHIPEP_3"/>
</dbReference>
<keyword evidence="5 7" id="KW-1133">Transmembrane helix</keyword>
<accession>A0A3N5B2C9</accession>
<feature type="transmembrane region" description="Helical" evidence="7">
    <location>
        <begin position="41"/>
        <end position="60"/>
    </location>
</feature>
<gene>
    <name evidence="7" type="primary">flhA</name>
    <name evidence="8" type="ORF">EDD75_2047</name>
</gene>
<evidence type="ECO:0000256" key="6">
    <source>
        <dbReference type="ARBA" id="ARBA00023136"/>
    </source>
</evidence>
<dbReference type="Pfam" id="PF00771">
    <property type="entry name" value="FHIPEP"/>
    <property type="match status" value="1"/>
</dbReference>
<keyword evidence="4 7" id="KW-0812">Transmembrane</keyword>
<dbReference type="PANTHER" id="PTHR30161:SF1">
    <property type="entry name" value="FLAGELLAR BIOSYNTHESIS PROTEIN FLHA-RELATED"/>
    <property type="match status" value="1"/>
</dbReference>
<dbReference type="GO" id="GO:0044780">
    <property type="term" value="P:bacterial-type flagellum assembly"/>
    <property type="evidence" value="ECO:0007669"/>
    <property type="project" value="InterPro"/>
</dbReference>
<keyword evidence="7" id="KW-1005">Bacterial flagellum biogenesis</keyword>
<dbReference type="PANTHER" id="PTHR30161">
    <property type="entry name" value="FLAGELLAR EXPORT PROTEIN, MEMBRANE FLHA SUBUNIT-RELATED"/>
    <property type="match status" value="1"/>
</dbReference>
<evidence type="ECO:0000256" key="3">
    <source>
        <dbReference type="ARBA" id="ARBA00022475"/>
    </source>
</evidence>
<keyword evidence="7" id="KW-1006">Bacterial flagellum protein export</keyword>
<feature type="transmembrane region" description="Helical" evidence="7">
    <location>
        <begin position="278"/>
        <end position="295"/>
    </location>
</feature>
<dbReference type="Proteomes" id="UP000282654">
    <property type="component" value="Unassembled WGS sequence"/>
</dbReference>
<dbReference type="Gene3D" id="3.40.50.12790">
    <property type="entry name" value="FHIPEP family, domain 4"/>
    <property type="match status" value="1"/>
</dbReference>
<feature type="transmembrane region" description="Helical" evidence="7">
    <location>
        <begin position="66"/>
        <end position="83"/>
    </location>
</feature>
<reference evidence="8 9" key="1">
    <citation type="submission" date="2018-11" db="EMBL/GenBank/DDBJ databases">
        <title>Genomic Encyclopedia of Type Strains, Phase IV (KMG-IV): sequencing the most valuable type-strain genomes for metagenomic binning, comparative biology and taxonomic classification.</title>
        <authorList>
            <person name="Goeker M."/>
        </authorList>
    </citation>
    <scope>NUCLEOTIDE SEQUENCE [LARGE SCALE GENOMIC DNA]</scope>
    <source>
        <strain evidence="8 9">DSM 102936</strain>
    </source>
</reference>
<comment type="caution">
    <text evidence="8">The sequence shown here is derived from an EMBL/GenBank/DDBJ whole genome shotgun (WGS) entry which is preliminary data.</text>
</comment>
<proteinExistence type="inferred from homology"/>
<evidence type="ECO:0000313" key="8">
    <source>
        <dbReference type="EMBL" id="RPF42932.1"/>
    </source>
</evidence>
<keyword evidence="7" id="KW-0653">Protein transport</keyword>
<comment type="subcellular location">
    <subcellularLocation>
        <location evidence="1 7">Cell membrane</location>
        <topology evidence="1 7">Multi-pass membrane protein</topology>
    </subcellularLocation>
</comment>
<comment type="similarity">
    <text evidence="2 7">Belongs to the FHIPEP (flagella/HR/invasion proteins export pore) family.</text>
</comment>
<feature type="transmembrane region" description="Helical" evidence="7">
    <location>
        <begin position="241"/>
        <end position="258"/>
    </location>
</feature>
<keyword evidence="8" id="KW-0969">Cilium</keyword>
<dbReference type="PROSITE" id="PS00994">
    <property type="entry name" value="FHIPEP"/>
    <property type="match status" value="1"/>
</dbReference>
<dbReference type="Gene3D" id="1.10.8.540">
    <property type="entry name" value="FHIPEP family, domain 3"/>
    <property type="match status" value="1"/>
</dbReference>